<gene>
    <name evidence="1" type="ORF">kuste2796</name>
</gene>
<evidence type="ECO:0000313" key="1">
    <source>
        <dbReference type="EMBL" id="CAJ73547.1"/>
    </source>
</evidence>
<proteinExistence type="predicted"/>
<dbReference type="AlphaFoldDB" id="Q1Q0L9"/>
<accession>Q1Q0L9</accession>
<reference evidence="1" key="2">
    <citation type="submission" date="2006-01" db="EMBL/GenBank/DDBJ databases">
        <authorList>
            <person name="Genoscope"/>
        </authorList>
    </citation>
    <scope>NUCLEOTIDE SEQUENCE</scope>
</reference>
<organism evidence="1">
    <name type="scientific">Kuenenia stuttgartiensis</name>
    <dbReference type="NCBI Taxonomy" id="174633"/>
    <lineage>
        <taxon>Bacteria</taxon>
        <taxon>Pseudomonadati</taxon>
        <taxon>Planctomycetota</taxon>
        <taxon>Candidatus Brocadiia</taxon>
        <taxon>Candidatus Brocadiales</taxon>
        <taxon>Candidatus Brocadiaceae</taxon>
        <taxon>Candidatus Kuenenia</taxon>
    </lineage>
</organism>
<reference evidence="1" key="1">
    <citation type="journal article" date="2006" name="Nature">
        <title>Deciphering the evolution and metabolism of an anammox bacterium from a community genome.</title>
        <authorList>
            <person name="Strous M."/>
            <person name="Pelletier E."/>
            <person name="Mangenot S."/>
            <person name="Rattei T."/>
            <person name="Lehner A."/>
            <person name="Taylor M.W."/>
            <person name="Horn M."/>
            <person name="Daims H."/>
            <person name="Bartol-Mavel D."/>
            <person name="Wincker P."/>
            <person name="Barbe V."/>
            <person name="Fonknechten N."/>
            <person name="Vallenet D."/>
            <person name="Segurens B."/>
            <person name="Schenowitz-Truong C."/>
            <person name="Medigue C."/>
            <person name="Collingro A."/>
            <person name="Snel B."/>
            <person name="Dutilh B.E."/>
            <person name="OpDenCamp H.J.M."/>
            <person name="vanDerDrift C."/>
            <person name="Cirpus I."/>
            <person name="vanDePas-Schoonen K.T."/>
            <person name="Harhangi H.R."/>
            <person name="vanNiftrik L."/>
            <person name="Schmid M."/>
            <person name="Keltjens J."/>
            <person name="vanDeVossenberg J."/>
            <person name="Kartal B."/>
            <person name="Meier H."/>
            <person name="Frishman D."/>
            <person name="Huynen M.A."/>
            <person name="Mewes H."/>
            <person name="Weissenbach J."/>
            <person name="Jetten M.S.M."/>
            <person name="Wagner M."/>
            <person name="LePaslier D."/>
        </authorList>
    </citation>
    <scope>NUCLEOTIDE SEQUENCE</scope>
</reference>
<name>Q1Q0L9_KUEST</name>
<sequence>MRAFHKRFIFLLIYLKKIKQMIASPPNVSSFQKEYKRQTQMKITVNYVRCELLSVIYS</sequence>
<protein>
    <submittedName>
        <fullName evidence="1">Uncharacterized protein</fullName>
    </submittedName>
</protein>
<dbReference type="EMBL" id="CT573071">
    <property type="protein sequence ID" value="CAJ73547.1"/>
    <property type="molecule type" value="Genomic_DNA"/>
</dbReference>